<evidence type="ECO:0000259" key="1">
    <source>
        <dbReference type="SMART" id="SM01321"/>
    </source>
</evidence>
<comment type="caution">
    <text evidence="2">The sequence shown here is derived from an EMBL/GenBank/DDBJ whole genome shotgun (WGS) entry which is preliminary data.</text>
</comment>
<evidence type="ECO:0000313" key="3">
    <source>
        <dbReference type="Proteomes" id="UP000318995"/>
    </source>
</evidence>
<feature type="domain" description="Transposase IS200-like" evidence="1">
    <location>
        <begin position="14"/>
        <end position="149"/>
    </location>
</feature>
<dbReference type="PANTHER" id="PTHR36966:SF1">
    <property type="entry name" value="REP-ASSOCIATED TYROSINE TRANSPOSASE"/>
    <property type="match status" value="1"/>
</dbReference>
<dbReference type="OrthoDB" id="9794403at2"/>
<dbReference type="PANTHER" id="PTHR36966">
    <property type="entry name" value="REP-ASSOCIATED TYROSINE TRANSPOSASE"/>
    <property type="match status" value="1"/>
</dbReference>
<accession>A0A5C5WCC0</accession>
<evidence type="ECO:0000313" key="2">
    <source>
        <dbReference type="EMBL" id="TWT47681.1"/>
    </source>
</evidence>
<gene>
    <name evidence="2" type="ORF">Pla111_13000</name>
</gene>
<dbReference type="SMART" id="SM01321">
    <property type="entry name" value="Y1_Tnp"/>
    <property type="match status" value="1"/>
</dbReference>
<dbReference type="InterPro" id="IPR052715">
    <property type="entry name" value="RAYT_transposase"/>
</dbReference>
<dbReference type="EMBL" id="SJPH01000002">
    <property type="protein sequence ID" value="TWT47681.1"/>
    <property type="molecule type" value="Genomic_DNA"/>
</dbReference>
<dbReference type="GO" id="GO:0043565">
    <property type="term" value="F:sequence-specific DNA binding"/>
    <property type="evidence" value="ECO:0007669"/>
    <property type="project" value="TreeGrafter"/>
</dbReference>
<dbReference type="SUPFAM" id="SSF143422">
    <property type="entry name" value="Transposase IS200-like"/>
    <property type="match status" value="1"/>
</dbReference>
<dbReference type="InterPro" id="IPR002686">
    <property type="entry name" value="Transposase_17"/>
</dbReference>
<dbReference type="RefSeq" id="WP_146572457.1">
    <property type="nucleotide sequence ID" value="NZ_SJPH01000002.1"/>
</dbReference>
<protein>
    <submittedName>
        <fullName evidence="2">Transposase IS200 like protein</fullName>
    </submittedName>
</protein>
<dbReference type="GO" id="GO:0006313">
    <property type="term" value="P:DNA transposition"/>
    <property type="evidence" value="ECO:0007669"/>
    <property type="project" value="InterPro"/>
</dbReference>
<dbReference type="AlphaFoldDB" id="A0A5C5WCC0"/>
<organism evidence="2 3">
    <name type="scientific">Botrimarina hoheduenensis</name>
    <dbReference type="NCBI Taxonomy" id="2528000"/>
    <lineage>
        <taxon>Bacteria</taxon>
        <taxon>Pseudomonadati</taxon>
        <taxon>Planctomycetota</taxon>
        <taxon>Planctomycetia</taxon>
        <taxon>Pirellulales</taxon>
        <taxon>Lacipirellulaceae</taxon>
        <taxon>Botrimarina</taxon>
    </lineage>
</organism>
<keyword evidence="3" id="KW-1185">Reference proteome</keyword>
<dbReference type="Proteomes" id="UP000318995">
    <property type="component" value="Unassembled WGS sequence"/>
</dbReference>
<proteinExistence type="predicted"/>
<dbReference type="GO" id="GO:0004803">
    <property type="term" value="F:transposase activity"/>
    <property type="evidence" value="ECO:0007669"/>
    <property type="project" value="InterPro"/>
</dbReference>
<dbReference type="NCBIfam" id="NF047646">
    <property type="entry name" value="REP_Tyr_transpos"/>
    <property type="match status" value="1"/>
</dbReference>
<dbReference type="InterPro" id="IPR036515">
    <property type="entry name" value="Transposase_17_sf"/>
</dbReference>
<name>A0A5C5WCC0_9BACT</name>
<reference evidence="2 3" key="1">
    <citation type="submission" date="2019-02" db="EMBL/GenBank/DDBJ databases">
        <title>Deep-cultivation of Planctomycetes and their phenomic and genomic characterization uncovers novel biology.</title>
        <authorList>
            <person name="Wiegand S."/>
            <person name="Jogler M."/>
            <person name="Boedeker C."/>
            <person name="Pinto D."/>
            <person name="Vollmers J."/>
            <person name="Rivas-Marin E."/>
            <person name="Kohn T."/>
            <person name="Peeters S.H."/>
            <person name="Heuer A."/>
            <person name="Rast P."/>
            <person name="Oberbeckmann S."/>
            <person name="Bunk B."/>
            <person name="Jeske O."/>
            <person name="Meyerdierks A."/>
            <person name="Storesund J.E."/>
            <person name="Kallscheuer N."/>
            <person name="Luecker S."/>
            <person name="Lage O.M."/>
            <person name="Pohl T."/>
            <person name="Merkel B.J."/>
            <person name="Hornburger P."/>
            <person name="Mueller R.-W."/>
            <person name="Bruemmer F."/>
            <person name="Labrenz M."/>
            <person name="Spormann A.M."/>
            <person name="Op Den Camp H."/>
            <person name="Overmann J."/>
            <person name="Amann R."/>
            <person name="Jetten M.S.M."/>
            <person name="Mascher T."/>
            <person name="Medema M.H."/>
            <person name="Devos D.P."/>
            <person name="Kaster A.-K."/>
            <person name="Ovreas L."/>
            <person name="Rohde M."/>
            <person name="Galperin M.Y."/>
            <person name="Jogler C."/>
        </authorList>
    </citation>
    <scope>NUCLEOTIDE SEQUENCE [LARGE SCALE GENOMIC DNA]</scope>
    <source>
        <strain evidence="2 3">Pla111</strain>
    </source>
</reference>
<dbReference type="Gene3D" id="3.30.70.1290">
    <property type="entry name" value="Transposase IS200-like"/>
    <property type="match status" value="1"/>
</dbReference>
<sequence>MPPPHRKRVRHFDATPEPHELTFSCYRRLPLLEHDGRLRLLAQSLDAATDRNGWRLAAFVFMPEHVHLLVFPVTPTARVSRLLFSIKRPFSFRIKRCLAAEKNPLVEQLTVRQRPGVDAFRFWQEGPGYDRNLRSQRALAAAIDYVHANPVRRGLVASATDWKWSSVRWYATDARLEEPDLPRLTPLPADCWPGRGDFSG</sequence>